<dbReference type="EMBL" id="AQHF01000026">
    <property type="protein sequence ID" value="MBE0347506.1"/>
    <property type="molecule type" value="Genomic_DNA"/>
</dbReference>
<gene>
    <name evidence="1" type="ORF">PPEP_a1975</name>
</gene>
<reference evidence="1 2" key="1">
    <citation type="submission" date="2015-06" db="EMBL/GenBank/DDBJ databases">
        <title>Genome sequence of Pseudoalteromonas peptidolytica.</title>
        <authorList>
            <person name="Xie B.-B."/>
            <person name="Rong J.-C."/>
            <person name="Qin Q.-L."/>
            <person name="Zhang Y.-Z."/>
        </authorList>
    </citation>
    <scope>NUCLEOTIDE SEQUENCE [LARGE SCALE GENOMIC DNA]</scope>
    <source>
        <strain evidence="1 2">F12-50-A1</strain>
    </source>
</reference>
<protein>
    <submittedName>
        <fullName evidence="1">Uncharacterized protein</fullName>
    </submittedName>
</protein>
<evidence type="ECO:0000313" key="2">
    <source>
        <dbReference type="Proteomes" id="UP000660708"/>
    </source>
</evidence>
<dbReference type="RefSeq" id="WP_128731876.1">
    <property type="nucleotide sequence ID" value="NZ_AQHF01000026.1"/>
</dbReference>
<proteinExistence type="predicted"/>
<dbReference type="Proteomes" id="UP000660708">
    <property type="component" value="Unassembled WGS sequence"/>
</dbReference>
<keyword evidence="2" id="KW-1185">Reference proteome</keyword>
<evidence type="ECO:0000313" key="1">
    <source>
        <dbReference type="EMBL" id="MBE0347506.1"/>
    </source>
</evidence>
<comment type="caution">
    <text evidence="1">The sequence shown here is derived from an EMBL/GenBank/DDBJ whole genome shotgun (WGS) entry which is preliminary data.</text>
</comment>
<dbReference type="AlphaFoldDB" id="A0A8I0T4J9"/>
<accession>A0A8I0T4J9</accession>
<organism evidence="1 2">
    <name type="scientific">Pseudoalteromonas peptidolytica F12-50-A1</name>
    <dbReference type="NCBI Taxonomy" id="1315280"/>
    <lineage>
        <taxon>Bacteria</taxon>
        <taxon>Pseudomonadati</taxon>
        <taxon>Pseudomonadota</taxon>
        <taxon>Gammaproteobacteria</taxon>
        <taxon>Alteromonadales</taxon>
        <taxon>Pseudoalteromonadaceae</taxon>
        <taxon>Pseudoalteromonas</taxon>
    </lineage>
</organism>
<name>A0A8I0T4J9_9GAMM</name>
<sequence>MITRISLALILLLSISLPVVGYLQASADKALRSERLVLSELINQQQQQKRYLAKLEQRKNFDAAVTKLTEKASSLGLGESSLQAYKVNFRQMIPIAEIDAYMSQTHSQPGRFYVPQNFQLSREGMSLSGSITDRVKMLEHSQNEVQNFLLSYKGTALVVQK</sequence>